<proteinExistence type="predicted"/>
<dbReference type="InterPro" id="IPR044925">
    <property type="entry name" value="His-Me_finger_sf"/>
</dbReference>
<dbReference type="EMBL" id="CP076023">
    <property type="protein sequence ID" value="QWC17155.1"/>
    <property type="molecule type" value="Genomic_DNA"/>
</dbReference>
<keyword evidence="2" id="KW-0378">Hydrolase</keyword>
<dbReference type="Proteomes" id="UP000679335">
    <property type="component" value="Chromosome"/>
</dbReference>
<protein>
    <submittedName>
        <fullName evidence="2">HNH endonuclease</fullName>
    </submittedName>
</protein>
<organism evidence="2 3">
    <name type="scientific">Cellulomonas dongxiuzhuiae</name>
    <dbReference type="NCBI Taxonomy" id="2819979"/>
    <lineage>
        <taxon>Bacteria</taxon>
        <taxon>Bacillati</taxon>
        <taxon>Actinomycetota</taxon>
        <taxon>Actinomycetes</taxon>
        <taxon>Micrococcales</taxon>
        <taxon>Cellulomonadaceae</taxon>
        <taxon>Cellulomonas</taxon>
    </lineage>
</organism>
<dbReference type="GO" id="GO:0004519">
    <property type="term" value="F:endonuclease activity"/>
    <property type="evidence" value="ECO:0007669"/>
    <property type="project" value="UniProtKB-KW"/>
</dbReference>
<gene>
    <name evidence="2" type="ORF">KKR89_06015</name>
</gene>
<dbReference type="SUPFAM" id="SSF54060">
    <property type="entry name" value="His-Me finger endonucleases"/>
    <property type="match status" value="1"/>
</dbReference>
<evidence type="ECO:0000259" key="1">
    <source>
        <dbReference type="Pfam" id="PF13392"/>
    </source>
</evidence>
<keyword evidence="2" id="KW-0540">Nuclease</keyword>
<dbReference type="RefSeq" id="WP_208197431.1">
    <property type="nucleotide sequence ID" value="NZ_CP076023.1"/>
</dbReference>
<accession>A0ABX8GMH1</accession>
<sequence length="131" mass="14165">MAASGDARAVVAWAKHRSARRPGGCWEWVGMVNRDGYPTTSKGAPYRFVYTATRGPIPTGDHVHHACGNRLCVSPAHLRLATARENIAEMLTRRAYDARLAEADAIYALVLALGDAVPPALRERVARASSV</sequence>
<reference evidence="2 3" key="1">
    <citation type="submission" date="2021-05" db="EMBL/GenBank/DDBJ databases">
        <title>Novel species in genus Cellulomonas.</title>
        <authorList>
            <person name="Zhang G."/>
        </authorList>
    </citation>
    <scope>NUCLEOTIDE SEQUENCE [LARGE SCALE GENOMIC DNA]</scope>
    <source>
        <strain evidence="3">zg-ZUI157</strain>
    </source>
</reference>
<keyword evidence="3" id="KW-1185">Reference proteome</keyword>
<evidence type="ECO:0000313" key="2">
    <source>
        <dbReference type="EMBL" id="QWC17155.1"/>
    </source>
</evidence>
<keyword evidence="2" id="KW-0255">Endonuclease</keyword>
<feature type="domain" description="HNH nuclease" evidence="1">
    <location>
        <begin position="47"/>
        <end position="86"/>
    </location>
</feature>
<dbReference type="Pfam" id="PF13392">
    <property type="entry name" value="HNH_3"/>
    <property type="match status" value="1"/>
</dbReference>
<evidence type="ECO:0000313" key="3">
    <source>
        <dbReference type="Proteomes" id="UP000679335"/>
    </source>
</evidence>
<dbReference type="InterPro" id="IPR003615">
    <property type="entry name" value="HNH_nuc"/>
</dbReference>
<name>A0ABX8GMH1_9CELL</name>